<evidence type="ECO:0000256" key="1">
    <source>
        <dbReference type="ARBA" id="ARBA00022649"/>
    </source>
</evidence>
<dbReference type="GeneID" id="87107416"/>
<dbReference type="GO" id="GO:0003677">
    <property type="term" value="F:DNA binding"/>
    <property type="evidence" value="ECO:0007669"/>
    <property type="project" value="UniProtKB-UniRule"/>
</dbReference>
<keyword evidence="4 6" id="KW-0548">Nucleotidyltransferase</keyword>
<keyword evidence="5 6" id="KW-0238">DNA-binding</keyword>
<dbReference type="InterPro" id="IPR029494">
    <property type="entry name" value="DarT"/>
</dbReference>
<protein>
    <recommendedName>
        <fullName evidence="7">DarT domain-containing protein</fullName>
    </recommendedName>
</protein>
<dbReference type="STRING" id="660470.Theba_1627"/>
<dbReference type="Proteomes" id="UP000002881">
    <property type="component" value="Chromosome"/>
</dbReference>
<dbReference type="KEGG" id="mpg:Theba_1627"/>
<feature type="active site" evidence="6">
    <location>
        <position position="152"/>
    </location>
</feature>
<accession>I2F5T8</accession>
<evidence type="ECO:0000256" key="3">
    <source>
        <dbReference type="ARBA" id="ARBA00022679"/>
    </source>
</evidence>
<evidence type="ECO:0000256" key="5">
    <source>
        <dbReference type="ARBA" id="ARBA00023125"/>
    </source>
</evidence>
<evidence type="ECO:0000259" key="7">
    <source>
        <dbReference type="PROSITE" id="PS52018"/>
    </source>
</evidence>
<dbReference type="PROSITE" id="PS52018">
    <property type="entry name" value="DART"/>
    <property type="match status" value="1"/>
</dbReference>
<dbReference type="AlphaFoldDB" id="I2F5T8"/>
<feature type="binding site" evidence="6">
    <location>
        <position position="58"/>
    </location>
    <ligand>
        <name>NAD(+)</name>
        <dbReference type="ChEBI" id="CHEBI:57540"/>
    </ligand>
</feature>
<gene>
    <name evidence="8" type="ORF">Theba_1627</name>
</gene>
<comment type="similarity">
    <text evidence="6">Belongs to the DarT ADP-ribosyltransferase family.</text>
</comment>
<dbReference type="HOGENOM" id="CLU_1388802_0_0_0"/>
<dbReference type="RefSeq" id="WP_014731190.1">
    <property type="nucleotide sequence ID" value="NC_017934.1"/>
</dbReference>
<keyword evidence="1 6" id="KW-1277">Toxin-antitoxin system</keyword>
<dbReference type="GO" id="GO:0016757">
    <property type="term" value="F:glycosyltransferase activity"/>
    <property type="evidence" value="ECO:0007669"/>
    <property type="project" value="UniProtKB-UniRule"/>
</dbReference>
<comment type="caution">
    <text evidence="6">Lacks conserved residue(s) required for the propagation of feature annotation.</text>
</comment>
<evidence type="ECO:0000313" key="8">
    <source>
        <dbReference type="EMBL" id="AFK07291.1"/>
    </source>
</evidence>
<keyword evidence="2 6" id="KW-0328">Glycosyltransferase</keyword>
<evidence type="ECO:0000313" key="9">
    <source>
        <dbReference type="Proteomes" id="UP000002881"/>
    </source>
</evidence>
<dbReference type="EMBL" id="CP003532">
    <property type="protein sequence ID" value="AFK07291.1"/>
    <property type="molecule type" value="Genomic_DNA"/>
</dbReference>
<proteinExistence type="inferred from homology"/>
<dbReference type="Pfam" id="PF14487">
    <property type="entry name" value="DarT"/>
    <property type="match status" value="1"/>
</dbReference>
<comment type="catalytic activity">
    <reaction evidence="6">
        <text>a thymidine in DNA + NAD(+) = an N-(ADP-alpha-D-ribosyl)-thymidine in DNA + nicotinamide + H(+)</text>
        <dbReference type="Rhea" id="RHEA:71651"/>
        <dbReference type="Rhea" id="RHEA-COMP:13556"/>
        <dbReference type="Rhea" id="RHEA-COMP:18051"/>
        <dbReference type="ChEBI" id="CHEBI:15378"/>
        <dbReference type="ChEBI" id="CHEBI:17154"/>
        <dbReference type="ChEBI" id="CHEBI:57540"/>
        <dbReference type="ChEBI" id="CHEBI:137386"/>
        <dbReference type="ChEBI" id="CHEBI:191199"/>
    </reaction>
</comment>
<feature type="binding site" evidence="6">
    <location>
        <begin position="18"/>
        <end position="20"/>
    </location>
    <ligand>
        <name>NAD(+)</name>
        <dbReference type="ChEBI" id="CHEBI:57540"/>
    </ligand>
</feature>
<reference evidence="8 9" key="1">
    <citation type="journal article" date="2012" name="Genome Biol. Evol.">
        <title>Genome Sequence of the Mesophilic Thermotogales Bacterium Mesotoga prima MesG1.Ag.4.2 Reveals the Largest Thermotogales Genome To Date.</title>
        <authorList>
            <person name="Zhaxybayeva O."/>
            <person name="Swithers K.S."/>
            <person name="Foght J."/>
            <person name="Green A.G."/>
            <person name="Bruce D."/>
            <person name="Detter C."/>
            <person name="Han S."/>
            <person name="Teshima H."/>
            <person name="Han J."/>
            <person name="Woyke T."/>
            <person name="Pitluck S."/>
            <person name="Nolan M."/>
            <person name="Ivanova N."/>
            <person name="Pati A."/>
            <person name="Land M.L."/>
            <person name="Dlutek M."/>
            <person name="Doolittle W.F."/>
            <person name="Noll K.M."/>
            <person name="Nesbo C.L."/>
        </authorList>
    </citation>
    <scope>NUCLEOTIDE SEQUENCE [LARGE SCALE GENOMIC DNA]</scope>
    <source>
        <strain evidence="9">mesG1.Ag.4.2</strain>
    </source>
</reference>
<name>I2F5T8_9BACT</name>
<evidence type="ECO:0000256" key="6">
    <source>
        <dbReference type="PROSITE-ProRule" id="PRU01362"/>
    </source>
</evidence>
<keyword evidence="9" id="KW-1185">Reference proteome</keyword>
<evidence type="ECO:0000256" key="2">
    <source>
        <dbReference type="ARBA" id="ARBA00022676"/>
    </source>
</evidence>
<dbReference type="GO" id="GO:0016779">
    <property type="term" value="F:nucleotidyltransferase activity"/>
    <property type="evidence" value="ECO:0007669"/>
    <property type="project" value="UniProtKB-UniRule"/>
</dbReference>
<organism evidence="8 9">
    <name type="scientific">Mesotoga prima MesG1.Ag.4.2</name>
    <dbReference type="NCBI Taxonomy" id="660470"/>
    <lineage>
        <taxon>Bacteria</taxon>
        <taxon>Thermotogati</taxon>
        <taxon>Thermotogota</taxon>
        <taxon>Thermotogae</taxon>
        <taxon>Kosmotogales</taxon>
        <taxon>Kosmotogaceae</taxon>
        <taxon>Mesotoga</taxon>
    </lineage>
</organism>
<feature type="active site" description="Proton acceptor" evidence="6">
    <location>
        <position position="58"/>
    </location>
</feature>
<keyword evidence="3 6" id="KW-0808">Transferase</keyword>
<feature type="domain" description="DarT" evidence="7">
    <location>
        <begin position="14"/>
        <end position="196"/>
    </location>
</feature>
<sequence>MVTSSNPLQAFGVKHLYYLSPVKNIPSILEHGVMSKMAVETLEIPYDDYSDQTVQTIRERKSLHEYVPLFFNTRNAMTFRYQKENRDFAILRLNSDLVTHYDCLVSDRIAACSDAEIYTLSEPALKKINIEVVLSTRNFYDNWLLKKRLGAEILVKIDMIEPEWIECIILDRTAEKIKGISIRQLRDSGYTYYFEG</sequence>
<evidence type="ECO:0000256" key="4">
    <source>
        <dbReference type="ARBA" id="ARBA00022695"/>
    </source>
</evidence>